<dbReference type="PANTHER" id="PTHR31882">
    <property type="entry name" value="TNFAIP3-INTERACTING PROTEIN COILED COIL FAMILY MEMBER"/>
    <property type="match status" value="1"/>
</dbReference>
<dbReference type="AlphaFoldDB" id="A0A1A8VIF9"/>
<evidence type="ECO:0000256" key="2">
    <source>
        <dbReference type="ARBA" id="ARBA00004496"/>
    </source>
</evidence>
<proteinExistence type="predicted"/>
<feature type="domain" description="NF-kappa-B essential modulator NEMO CC2-LZ" evidence="15">
    <location>
        <begin position="427"/>
        <end position="525"/>
    </location>
</feature>
<evidence type="ECO:0000256" key="11">
    <source>
        <dbReference type="ARBA" id="ARBA00079468"/>
    </source>
</evidence>
<dbReference type="FunFam" id="1.20.5.990:FF:000001">
    <property type="entry name" value="TNFAIP3 interacting protein 1"/>
    <property type="match status" value="1"/>
</dbReference>
<keyword evidence="7" id="KW-0395">Inflammatory response</keyword>
<comment type="subcellular location">
    <subcellularLocation>
        <location evidence="2">Cytoplasm</location>
    </subcellularLocation>
    <subcellularLocation>
        <location evidence="1">Nucleus</location>
    </subcellularLocation>
</comment>
<reference evidence="16" key="2">
    <citation type="submission" date="2016-06" db="EMBL/GenBank/DDBJ databases">
        <title>The genome of a short-lived fish provides insights into sex chromosome evolution and the genetic control of aging.</title>
        <authorList>
            <person name="Reichwald K."/>
            <person name="Felder M."/>
            <person name="Petzold A."/>
            <person name="Koch P."/>
            <person name="Groth M."/>
            <person name="Platzer M."/>
        </authorList>
    </citation>
    <scope>NUCLEOTIDE SEQUENCE</scope>
    <source>
        <tissue evidence="16">Brain</tissue>
    </source>
</reference>
<evidence type="ECO:0000256" key="10">
    <source>
        <dbReference type="ARBA" id="ARBA00075165"/>
    </source>
</evidence>
<keyword evidence="8" id="KW-0539">Nucleus</keyword>
<evidence type="ECO:0000256" key="5">
    <source>
        <dbReference type="ARBA" id="ARBA00022553"/>
    </source>
</evidence>
<feature type="coiled-coil region" evidence="13">
    <location>
        <begin position="316"/>
        <end position="449"/>
    </location>
</feature>
<evidence type="ECO:0000256" key="4">
    <source>
        <dbReference type="ARBA" id="ARBA00022490"/>
    </source>
</evidence>
<keyword evidence="3" id="KW-0488">Methylation</keyword>
<feature type="coiled-coil region" evidence="13">
    <location>
        <begin position="473"/>
        <end position="542"/>
    </location>
</feature>
<evidence type="ECO:0000256" key="3">
    <source>
        <dbReference type="ARBA" id="ARBA00022481"/>
    </source>
</evidence>
<name>A0A1A8VIF9_NOTFU</name>
<evidence type="ECO:0000256" key="14">
    <source>
        <dbReference type="SAM" id="MobiDB-lite"/>
    </source>
</evidence>
<feature type="compositionally biased region" description="Low complexity" evidence="14">
    <location>
        <begin position="576"/>
        <end position="587"/>
    </location>
</feature>
<dbReference type="GO" id="GO:0071222">
    <property type="term" value="P:cellular response to lipopolysaccharide"/>
    <property type="evidence" value="ECO:0007669"/>
    <property type="project" value="TreeGrafter"/>
</dbReference>
<dbReference type="GO" id="GO:0005737">
    <property type="term" value="C:cytoplasm"/>
    <property type="evidence" value="ECO:0007669"/>
    <property type="project" value="UniProtKB-SubCell"/>
</dbReference>
<gene>
    <name evidence="16" type="primary">TNIP1</name>
</gene>
<feature type="coiled-coil region" evidence="13">
    <location>
        <begin position="212"/>
        <end position="257"/>
    </location>
</feature>
<protein>
    <recommendedName>
        <fullName evidence="9">TNFAIP3-interacting protein 1</fullName>
    </recommendedName>
    <alternativeName>
        <fullName evidence="11">A20-binding inhibitor of NF-kappa-B activation 1</fullName>
    </alternativeName>
    <alternativeName>
        <fullName evidence="12">Nef-associated factor 1</fullName>
    </alternativeName>
    <alternativeName>
        <fullName evidence="10">Virion-associated nuclear shuttling protein</fullName>
    </alternativeName>
</protein>
<evidence type="ECO:0000256" key="6">
    <source>
        <dbReference type="ARBA" id="ARBA00023054"/>
    </source>
</evidence>
<feature type="region of interest" description="Disordered" evidence="14">
    <location>
        <begin position="572"/>
        <end position="649"/>
    </location>
</feature>
<evidence type="ECO:0000259" key="15">
    <source>
        <dbReference type="Pfam" id="PF16516"/>
    </source>
</evidence>
<dbReference type="InterPro" id="IPR032419">
    <property type="entry name" value="CC2-LZ_dom"/>
</dbReference>
<keyword evidence="6 13" id="KW-0175">Coiled coil</keyword>
<dbReference type="GO" id="GO:0043124">
    <property type="term" value="P:negative regulation of canonical NF-kappaB signal transduction"/>
    <property type="evidence" value="ECO:0007669"/>
    <property type="project" value="UniProtKB-ARBA"/>
</dbReference>
<evidence type="ECO:0000313" key="16">
    <source>
        <dbReference type="EMBL" id="SBS58943.1"/>
    </source>
</evidence>
<dbReference type="GO" id="GO:0010604">
    <property type="term" value="P:positive regulation of macromolecule metabolic process"/>
    <property type="evidence" value="ECO:0007669"/>
    <property type="project" value="UniProtKB-ARBA"/>
</dbReference>
<feature type="coiled-coil region" evidence="13">
    <location>
        <begin position="30"/>
        <end position="81"/>
    </location>
</feature>
<evidence type="ECO:0000256" key="12">
    <source>
        <dbReference type="ARBA" id="ARBA00081786"/>
    </source>
</evidence>
<dbReference type="GO" id="GO:0006357">
    <property type="term" value="P:regulation of transcription by RNA polymerase II"/>
    <property type="evidence" value="ECO:0007669"/>
    <property type="project" value="TreeGrafter"/>
</dbReference>
<dbReference type="GO" id="GO:0006954">
    <property type="term" value="P:inflammatory response"/>
    <property type="evidence" value="ECO:0007669"/>
    <property type="project" value="UniProtKB-KW"/>
</dbReference>
<evidence type="ECO:0000256" key="13">
    <source>
        <dbReference type="SAM" id="Coils"/>
    </source>
</evidence>
<evidence type="ECO:0000256" key="7">
    <source>
        <dbReference type="ARBA" id="ARBA00023198"/>
    </source>
</evidence>
<dbReference type="PANTHER" id="PTHR31882:SF3">
    <property type="entry name" value="TNFAIP3-INTERACTING PROTEIN 1"/>
    <property type="match status" value="1"/>
</dbReference>
<keyword evidence="4" id="KW-0963">Cytoplasm</keyword>
<feature type="region of interest" description="Disordered" evidence="14">
    <location>
        <begin position="1"/>
        <end position="30"/>
    </location>
</feature>
<dbReference type="EMBL" id="HAEJ01018486">
    <property type="protein sequence ID" value="SBS58943.1"/>
    <property type="molecule type" value="Transcribed_RNA"/>
</dbReference>
<sequence length="649" mass="74005">MMEGKGPYRIYDPGGSEVKSRDETVGSSSYRQLLEENSMLRERMKGLKSLGDLLEESQSEASRLRQRVEELVKDNEALKSSSFAASLYMGGPVQTETQNKPCLHSTAEKEGQTSCLGQTLQPERSNEVLSEFDAVNMEGKNSDALTAGLEAGVTPQLPVENNELASELKRLESSFSIFAEESNPNQLLAHLGRMAVEFHHLSSKVQRNEQRTSLLQTLCEQLRQENNELRNKMEEDHDIRNRDLEQLRQENQKLKELVTGGVAVASTVYPSDTKTPETKDETVREEFPAVRPKMEAAMPQKSGKSVERNPAKPCDIEVYEKKIKLLEKQRKDVLEVNKQWDIQWNSMKSQFEQKITDLRHRLAESQKTVVELEAEREQRQRDYDKKLLLAKSKIENVQGEKECLNSETTELKQKIRYLQDQLLPLSKQREYQEKEIQRLNRALEEALNLHTPSSSQQPPGQGNFADATNNLRKQELLTQIAVLKEQVKIFEEDFRKERSDRERMNEEKEDLRRQVERLQGQITNLTNQLHQAQNECQRERTERCKLERLQMQHHKQVGTQGLEGWPIHFPPRMPNAAGATTAAAASAAPPPARDIQPVTPGFPWQMSVPQPRGSRAVGESLRPPPPENADSAATGFGKRERQNVDPGKH</sequence>
<accession>A0A1A8VIF9</accession>
<evidence type="ECO:0000256" key="8">
    <source>
        <dbReference type="ARBA" id="ARBA00023242"/>
    </source>
</evidence>
<evidence type="ECO:0000256" key="1">
    <source>
        <dbReference type="ARBA" id="ARBA00004123"/>
    </source>
</evidence>
<feature type="compositionally biased region" description="Basic and acidic residues" evidence="14">
    <location>
        <begin position="637"/>
        <end position="649"/>
    </location>
</feature>
<organism evidence="16">
    <name type="scientific">Nothobranchius furzeri</name>
    <name type="common">Turquoise killifish</name>
    <dbReference type="NCBI Taxonomy" id="105023"/>
    <lineage>
        <taxon>Eukaryota</taxon>
        <taxon>Metazoa</taxon>
        <taxon>Chordata</taxon>
        <taxon>Craniata</taxon>
        <taxon>Vertebrata</taxon>
        <taxon>Euteleostomi</taxon>
        <taxon>Actinopterygii</taxon>
        <taxon>Neopterygii</taxon>
        <taxon>Teleostei</taxon>
        <taxon>Neoteleostei</taxon>
        <taxon>Acanthomorphata</taxon>
        <taxon>Ovalentaria</taxon>
        <taxon>Atherinomorphae</taxon>
        <taxon>Cyprinodontiformes</taxon>
        <taxon>Nothobranchiidae</taxon>
        <taxon>Nothobranchius</taxon>
    </lineage>
</organism>
<evidence type="ECO:0000256" key="9">
    <source>
        <dbReference type="ARBA" id="ARBA00073021"/>
    </source>
</evidence>
<reference evidence="16" key="1">
    <citation type="submission" date="2016-05" db="EMBL/GenBank/DDBJ databases">
        <authorList>
            <person name="Lavstsen T."/>
            <person name="Jespersen J.S."/>
        </authorList>
    </citation>
    <scope>NUCLEOTIDE SEQUENCE</scope>
    <source>
        <tissue evidence="16">Brain</tissue>
    </source>
</reference>
<dbReference type="Gene3D" id="1.20.5.990">
    <property type="entry name" value="Nemo cc2-lz domain - 1d5 darpin complex"/>
    <property type="match status" value="1"/>
</dbReference>
<dbReference type="GO" id="GO:0005634">
    <property type="term" value="C:nucleus"/>
    <property type="evidence" value="ECO:0007669"/>
    <property type="project" value="UniProtKB-SubCell"/>
</dbReference>
<dbReference type="Pfam" id="PF16516">
    <property type="entry name" value="CC2-LZ"/>
    <property type="match status" value="1"/>
</dbReference>
<keyword evidence="5" id="KW-0597">Phosphoprotein</keyword>